<gene>
    <name evidence="4" type="primary">LOC100795463</name>
    <name evidence="3" type="ORF">GLYMA_10G238700</name>
</gene>
<dbReference type="ExpressionAtlas" id="A0A0R0I5E7">
    <property type="expression patterns" value="baseline and differential"/>
</dbReference>
<evidence type="ECO:0000259" key="2">
    <source>
        <dbReference type="PROSITE" id="PS50181"/>
    </source>
</evidence>
<dbReference type="Gramene" id="KRH35368">
    <property type="protein sequence ID" value="KRH35368"/>
    <property type="gene ID" value="GLYMA_10G238700"/>
</dbReference>
<dbReference type="RefSeq" id="XP_006589562.1">
    <property type="nucleotide sequence ID" value="XM_006589499.4"/>
</dbReference>
<sequence length="298" mass="33499">MGAGVSSCNKVEKEGGGSISSSSRDSRPGLGDIPESCISSLFMNLDPPDICKLARVNRAFHRASSADFVWESKLPPSYKFLANKVLGEENIATMTKKEIYAKLCLPNRFDGGTKEVWLDKCSGQVCLFMSSKSLKITGIDDRRYWNYIPTEESRLGMNRFQSVAYLQQMWWVEVVGELEFEFPVGSYSLIFRLQLGKASKRLGRRVCNVDQVHGWDIKPIRFQLSTSDGQLSLSECYLCGPGEWVYYHVGDFVVEKPNEPINIKFSLAQIDCTHTKGGLCVDSAIICPTEFKERLKQS</sequence>
<name>A0A0R0I5E7_SOYBN</name>
<dbReference type="PANTHER" id="PTHR31960:SF18">
    <property type="entry name" value="F-BOX PROTEIN PP2-A14"/>
    <property type="match status" value="1"/>
</dbReference>
<dbReference type="CDD" id="cd22162">
    <property type="entry name" value="F-box_AtSKIP3-like"/>
    <property type="match status" value="1"/>
</dbReference>
<feature type="compositionally biased region" description="Low complexity" evidence="1">
    <location>
        <begin position="19"/>
        <end position="30"/>
    </location>
</feature>
<dbReference type="PROSITE" id="PS50181">
    <property type="entry name" value="FBOX"/>
    <property type="match status" value="1"/>
</dbReference>
<dbReference type="AlphaFoldDB" id="A0A0R0I5E7"/>
<accession>A0A0R0I5E7</accession>
<keyword evidence="5" id="KW-1185">Reference proteome</keyword>
<feature type="domain" description="F-box" evidence="2">
    <location>
        <begin position="27"/>
        <end position="73"/>
    </location>
</feature>
<feature type="region of interest" description="Disordered" evidence="1">
    <location>
        <begin position="1"/>
        <end position="30"/>
    </location>
</feature>
<dbReference type="GeneID" id="100795463"/>
<dbReference type="Pfam" id="PF12937">
    <property type="entry name" value="F-box-like"/>
    <property type="match status" value="1"/>
</dbReference>
<dbReference type="EnsemblPlants" id="KRH35368">
    <property type="protein sequence ID" value="KRH35368"/>
    <property type="gene ID" value="GLYMA_10G238700"/>
</dbReference>
<dbReference type="InterPro" id="IPR036047">
    <property type="entry name" value="F-box-like_dom_sf"/>
</dbReference>
<evidence type="ECO:0000313" key="4">
    <source>
        <dbReference type="EnsemblPlants" id="KRH35368"/>
    </source>
</evidence>
<dbReference type="Proteomes" id="UP000008827">
    <property type="component" value="Chromosome 10"/>
</dbReference>
<dbReference type="SUPFAM" id="SSF81383">
    <property type="entry name" value="F-box domain"/>
    <property type="match status" value="1"/>
</dbReference>
<dbReference type="PANTHER" id="PTHR31960">
    <property type="entry name" value="F-BOX PROTEIN PP2-A15"/>
    <property type="match status" value="1"/>
</dbReference>
<reference evidence="4" key="2">
    <citation type="submission" date="2018-02" db="UniProtKB">
        <authorList>
            <consortium name="EnsemblPlants"/>
        </authorList>
    </citation>
    <scope>IDENTIFICATION</scope>
    <source>
        <strain evidence="4">Williams 82</strain>
    </source>
</reference>
<reference evidence="3" key="3">
    <citation type="submission" date="2018-07" db="EMBL/GenBank/DDBJ databases">
        <title>WGS assembly of Glycine max.</title>
        <authorList>
            <person name="Schmutz J."/>
            <person name="Cannon S."/>
            <person name="Schlueter J."/>
            <person name="Ma J."/>
            <person name="Mitros T."/>
            <person name="Nelson W."/>
            <person name="Hyten D."/>
            <person name="Song Q."/>
            <person name="Thelen J."/>
            <person name="Cheng J."/>
            <person name="Xu D."/>
            <person name="Hellsten U."/>
            <person name="May G."/>
            <person name="Yu Y."/>
            <person name="Sakurai T."/>
            <person name="Umezawa T."/>
            <person name="Bhattacharyya M."/>
            <person name="Sandhu D."/>
            <person name="Valliyodan B."/>
            <person name="Lindquist E."/>
            <person name="Peto M."/>
            <person name="Grant D."/>
            <person name="Shu S."/>
            <person name="Goodstein D."/>
            <person name="Barry K."/>
            <person name="Futrell-Griggs M."/>
            <person name="Abernathy B."/>
            <person name="Du J."/>
            <person name="Tian Z."/>
            <person name="Zhu L."/>
            <person name="Gill N."/>
            <person name="Joshi T."/>
            <person name="Libault M."/>
            <person name="Sethuraman A."/>
            <person name="Zhang X."/>
            <person name="Shinozaki K."/>
            <person name="Nguyen H."/>
            <person name="Wing R."/>
            <person name="Cregan P."/>
            <person name="Specht J."/>
            <person name="Grimwood J."/>
            <person name="Rokhsar D."/>
            <person name="Stacey G."/>
            <person name="Shoemaker R."/>
            <person name="Jackson S."/>
        </authorList>
    </citation>
    <scope>NUCLEOTIDE SEQUENCE</scope>
    <source>
        <tissue evidence="3">Callus</tissue>
    </source>
</reference>
<dbReference type="EMBL" id="CM000843">
    <property type="protein sequence ID" value="KRH35368.1"/>
    <property type="molecule type" value="Genomic_DNA"/>
</dbReference>
<evidence type="ECO:0000313" key="5">
    <source>
        <dbReference type="Proteomes" id="UP000008827"/>
    </source>
</evidence>
<dbReference type="InterPro" id="IPR001810">
    <property type="entry name" value="F-box_dom"/>
</dbReference>
<evidence type="ECO:0000256" key="1">
    <source>
        <dbReference type="SAM" id="MobiDB-lite"/>
    </source>
</evidence>
<organism evidence="3">
    <name type="scientific">Glycine max</name>
    <name type="common">Soybean</name>
    <name type="synonym">Glycine hispida</name>
    <dbReference type="NCBI Taxonomy" id="3847"/>
    <lineage>
        <taxon>Eukaryota</taxon>
        <taxon>Viridiplantae</taxon>
        <taxon>Streptophyta</taxon>
        <taxon>Embryophyta</taxon>
        <taxon>Tracheophyta</taxon>
        <taxon>Spermatophyta</taxon>
        <taxon>Magnoliopsida</taxon>
        <taxon>eudicotyledons</taxon>
        <taxon>Gunneridae</taxon>
        <taxon>Pentapetalae</taxon>
        <taxon>rosids</taxon>
        <taxon>fabids</taxon>
        <taxon>Fabales</taxon>
        <taxon>Fabaceae</taxon>
        <taxon>Papilionoideae</taxon>
        <taxon>50 kb inversion clade</taxon>
        <taxon>NPAAA clade</taxon>
        <taxon>indigoferoid/millettioid clade</taxon>
        <taxon>Phaseoleae</taxon>
        <taxon>Glycine</taxon>
        <taxon>Glycine subgen. Soja</taxon>
    </lineage>
</organism>
<evidence type="ECO:0000313" key="3">
    <source>
        <dbReference type="EMBL" id="KRH35368.1"/>
    </source>
</evidence>
<dbReference type="InterPro" id="IPR025886">
    <property type="entry name" value="PP2-like"/>
</dbReference>
<protein>
    <recommendedName>
        <fullName evidence="2">F-box domain-containing protein</fullName>
    </recommendedName>
</protein>
<dbReference type="OrthoDB" id="9970274at2759"/>
<proteinExistence type="predicted"/>
<reference evidence="3 4" key="1">
    <citation type="journal article" date="2010" name="Nature">
        <title>Genome sequence of the palaeopolyploid soybean.</title>
        <authorList>
            <person name="Schmutz J."/>
            <person name="Cannon S.B."/>
            <person name="Schlueter J."/>
            <person name="Ma J."/>
            <person name="Mitros T."/>
            <person name="Nelson W."/>
            <person name="Hyten D.L."/>
            <person name="Song Q."/>
            <person name="Thelen J.J."/>
            <person name="Cheng J."/>
            <person name="Xu D."/>
            <person name="Hellsten U."/>
            <person name="May G.D."/>
            <person name="Yu Y."/>
            <person name="Sakurai T."/>
            <person name="Umezawa T."/>
            <person name="Bhattacharyya M.K."/>
            <person name="Sandhu D."/>
            <person name="Valliyodan B."/>
            <person name="Lindquist E."/>
            <person name="Peto M."/>
            <person name="Grant D."/>
            <person name="Shu S."/>
            <person name="Goodstein D."/>
            <person name="Barry K."/>
            <person name="Futrell-Griggs M."/>
            <person name="Abernathy B."/>
            <person name="Du J."/>
            <person name="Tian Z."/>
            <person name="Zhu L."/>
            <person name="Gill N."/>
            <person name="Joshi T."/>
            <person name="Libault M."/>
            <person name="Sethuraman A."/>
            <person name="Zhang X.-C."/>
            <person name="Shinozaki K."/>
            <person name="Nguyen H.T."/>
            <person name="Wing R.A."/>
            <person name="Cregan P."/>
            <person name="Specht J."/>
            <person name="Grimwood J."/>
            <person name="Rokhsar D."/>
            <person name="Stacey G."/>
            <person name="Shoemaker R.C."/>
            <person name="Jackson S.A."/>
        </authorList>
    </citation>
    <scope>NUCLEOTIDE SEQUENCE [LARGE SCALE GENOMIC DNA]</scope>
    <source>
        <strain evidence="4">cv. Williams 82</strain>
        <tissue evidence="3">Callus</tissue>
    </source>
</reference>
<dbReference type="OMA" id="LSECYLH"/>
<dbReference type="Pfam" id="PF14299">
    <property type="entry name" value="PP2"/>
    <property type="match status" value="1"/>
</dbReference>